<keyword evidence="2" id="KW-1185">Reference proteome</keyword>
<evidence type="ECO:0000313" key="2">
    <source>
        <dbReference type="Proteomes" id="UP001218218"/>
    </source>
</evidence>
<dbReference type="Proteomes" id="UP001218218">
    <property type="component" value="Unassembled WGS sequence"/>
</dbReference>
<organism evidence="1 2">
    <name type="scientific">Mycena albidolilacea</name>
    <dbReference type="NCBI Taxonomy" id="1033008"/>
    <lineage>
        <taxon>Eukaryota</taxon>
        <taxon>Fungi</taxon>
        <taxon>Dikarya</taxon>
        <taxon>Basidiomycota</taxon>
        <taxon>Agaricomycotina</taxon>
        <taxon>Agaricomycetes</taxon>
        <taxon>Agaricomycetidae</taxon>
        <taxon>Agaricales</taxon>
        <taxon>Marasmiineae</taxon>
        <taxon>Mycenaceae</taxon>
        <taxon>Mycena</taxon>
    </lineage>
</organism>
<name>A0AAD6YWT8_9AGAR</name>
<proteinExistence type="predicted"/>
<accession>A0AAD6YWT8</accession>
<gene>
    <name evidence="1" type="ORF">DFH08DRAFT_828140</name>
</gene>
<protein>
    <submittedName>
        <fullName evidence="1">Uncharacterized protein</fullName>
    </submittedName>
</protein>
<evidence type="ECO:0000313" key="1">
    <source>
        <dbReference type="EMBL" id="KAJ7300801.1"/>
    </source>
</evidence>
<comment type="caution">
    <text evidence="1">The sequence shown here is derived from an EMBL/GenBank/DDBJ whole genome shotgun (WGS) entry which is preliminary data.</text>
</comment>
<dbReference type="EMBL" id="JARIHO010000152">
    <property type="protein sequence ID" value="KAJ7300801.1"/>
    <property type="molecule type" value="Genomic_DNA"/>
</dbReference>
<dbReference type="AlphaFoldDB" id="A0AAD6YWT8"/>
<sequence>MLSFCPTIWPEYIYLSFSARLINKRPRPPQMDHANTFLSLPNVGWTALQNPLSRVHAARAIPAHKQQAADPTDSSAMNSLAQTVQIIWNQLPSDWRKAALCVIADGHKKQAEDLIAHGSGSSNNAAVQLEYYKYLVLHPHKEASEYKKICARVYQLEEANGGRVGVGPAFWLFIKR</sequence>
<reference evidence="1" key="1">
    <citation type="submission" date="2023-03" db="EMBL/GenBank/DDBJ databases">
        <title>Massive genome expansion in bonnet fungi (Mycena s.s.) driven by repeated elements and novel gene families across ecological guilds.</title>
        <authorList>
            <consortium name="Lawrence Berkeley National Laboratory"/>
            <person name="Harder C.B."/>
            <person name="Miyauchi S."/>
            <person name="Viragh M."/>
            <person name="Kuo A."/>
            <person name="Thoen E."/>
            <person name="Andreopoulos B."/>
            <person name="Lu D."/>
            <person name="Skrede I."/>
            <person name="Drula E."/>
            <person name="Henrissat B."/>
            <person name="Morin E."/>
            <person name="Kohler A."/>
            <person name="Barry K."/>
            <person name="LaButti K."/>
            <person name="Morin E."/>
            <person name="Salamov A."/>
            <person name="Lipzen A."/>
            <person name="Mereny Z."/>
            <person name="Hegedus B."/>
            <person name="Baldrian P."/>
            <person name="Stursova M."/>
            <person name="Weitz H."/>
            <person name="Taylor A."/>
            <person name="Grigoriev I.V."/>
            <person name="Nagy L.G."/>
            <person name="Martin F."/>
            <person name="Kauserud H."/>
        </authorList>
    </citation>
    <scope>NUCLEOTIDE SEQUENCE</scope>
    <source>
        <strain evidence="1">CBHHK002</strain>
    </source>
</reference>